<evidence type="ECO:0000256" key="6">
    <source>
        <dbReference type="SAM" id="Phobius"/>
    </source>
</evidence>
<evidence type="ECO:0000256" key="2">
    <source>
        <dbReference type="ARBA" id="ARBA00022490"/>
    </source>
</evidence>
<keyword evidence="2" id="KW-0963">Cytoplasm</keyword>
<gene>
    <name evidence="7" type="ORF">M23134_05890</name>
</gene>
<name>A1ZWU3_MICM2</name>
<evidence type="ECO:0000313" key="8">
    <source>
        <dbReference type="Proteomes" id="UP000004095"/>
    </source>
</evidence>
<dbReference type="eggNOG" id="COG0457">
    <property type="taxonomic scope" value="Bacteria"/>
</dbReference>
<organism evidence="7 8">
    <name type="scientific">Microscilla marina ATCC 23134</name>
    <dbReference type="NCBI Taxonomy" id="313606"/>
    <lineage>
        <taxon>Bacteria</taxon>
        <taxon>Pseudomonadati</taxon>
        <taxon>Bacteroidota</taxon>
        <taxon>Cytophagia</taxon>
        <taxon>Cytophagales</taxon>
        <taxon>Microscillaceae</taxon>
        <taxon>Microscilla</taxon>
    </lineage>
</organism>
<evidence type="ECO:0000256" key="3">
    <source>
        <dbReference type="ARBA" id="ARBA00022737"/>
    </source>
</evidence>
<dbReference type="PANTHER" id="PTHR46630:SF1">
    <property type="entry name" value="TETRATRICOPEPTIDE REPEAT PROTEIN 29"/>
    <property type="match status" value="1"/>
</dbReference>
<accession>A1ZWU3</accession>
<evidence type="ECO:0000256" key="1">
    <source>
        <dbReference type="ARBA" id="ARBA00004496"/>
    </source>
</evidence>
<keyword evidence="8" id="KW-1185">Reference proteome</keyword>
<comment type="similarity">
    <text evidence="5">Belongs to the Rap family.</text>
</comment>
<evidence type="ECO:0000256" key="5">
    <source>
        <dbReference type="ARBA" id="ARBA00038253"/>
    </source>
</evidence>
<proteinExistence type="inferred from homology"/>
<comment type="subcellular location">
    <subcellularLocation>
        <location evidence="1">Cytoplasm</location>
    </subcellularLocation>
</comment>
<feature type="transmembrane region" description="Helical" evidence="6">
    <location>
        <begin position="220"/>
        <end position="243"/>
    </location>
</feature>
<dbReference type="GO" id="GO:0005737">
    <property type="term" value="C:cytoplasm"/>
    <property type="evidence" value="ECO:0007669"/>
    <property type="project" value="UniProtKB-SubCell"/>
</dbReference>
<keyword evidence="6" id="KW-0472">Membrane</keyword>
<protein>
    <submittedName>
        <fullName evidence="7">Tetratricopeptide repeat domain protein</fullName>
    </submittedName>
</protein>
<dbReference type="AlphaFoldDB" id="A1ZWU3"/>
<evidence type="ECO:0000256" key="4">
    <source>
        <dbReference type="ARBA" id="ARBA00022803"/>
    </source>
</evidence>
<keyword evidence="4" id="KW-0802">TPR repeat</keyword>
<dbReference type="PANTHER" id="PTHR46630">
    <property type="entry name" value="TETRATRICOPEPTIDE REPEAT PROTEIN 29"/>
    <property type="match status" value="1"/>
</dbReference>
<keyword evidence="3" id="KW-0677">Repeat</keyword>
<dbReference type="SUPFAM" id="SSF48452">
    <property type="entry name" value="TPR-like"/>
    <property type="match status" value="1"/>
</dbReference>
<dbReference type="InterPro" id="IPR051476">
    <property type="entry name" value="Bac_ResReg_Asp_Phosphatase"/>
</dbReference>
<dbReference type="InterPro" id="IPR011990">
    <property type="entry name" value="TPR-like_helical_dom_sf"/>
</dbReference>
<dbReference type="EMBL" id="AAWS01000054">
    <property type="protein sequence ID" value="EAY25120.1"/>
    <property type="molecule type" value="Genomic_DNA"/>
</dbReference>
<comment type="caution">
    <text evidence="7">The sequence shown here is derived from an EMBL/GenBank/DDBJ whole genome shotgun (WGS) entry which is preliminary data.</text>
</comment>
<dbReference type="Gene3D" id="1.25.40.10">
    <property type="entry name" value="Tetratricopeptide repeat domain"/>
    <property type="match status" value="2"/>
</dbReference>
<dbReference type="Proteomes" id="UP000004095">
    <property type="component" value="Unassembled WGS sequence"/>
</dbReference>
<keyword evidence="6" id="KW-1133">Transmembrane helix</keyword>
<sequence length="266" mass="30240">MPQVQAQNCAKIDSLNRMWRLVKDKDIKAEINTLNALVYEYSRDHQGKAAFLAKQALEMAQKAKYDKGIADALMNNGFIEYQELHHAKTAIADYQKALKIYKNLQDKQSIMKALEAIADFYYRLGDETSYKNALSTYEQVLDYKKQAKDIAGISRVSEKLGELYSHLGQYKKAEAILHKAMENEDFLGENSNTARLLLGLYAYIDKLQNQAKGETSKNNMSLYIIIGLGALILVLLVALIYLLTQRNKTQEVLNTNIKKDSETINQ</sequence>
<reference evidence="7 8" key="1">
    <citation type="submission" date="2007-01" db="EMBL/GenBank/DDBJ databases">
        <authorList>
            <person name="Haygood M."/>
            <person name="Podell S."/>
            <person name="Anderson C."/>
            <person name="Hopkinson B."/>
            <person name="Roe K."/>
            <person name="Barbeau K."/>
            <person name="Gaasterland T."/>
            <person name="Ferriera S."/>
            <person name="Johnson J."/>
            <person name="Kravitz S."/>
            <person name="Beeson K."/>
            <person name="Sutton G."/>
            <person name="Rogers Y.-H."/>
            <person name="Friedman R."/>
            <person name="Frazier M."/>
            <person name="Venter J.C."/>
        </authorList>
    </citation>
    <scope>NUCLEOTIDE SEQUENCE [LARGE SCALE GENOMIC DNA]</scope>
    <source>
        <strain evidence="7 8">ATCC 23134</strain>
    </source>
</reference>
<evidence type="ECO:0000313" key="7">
    <source>
        <dbReference type="EMBL" id="EAY25120.1"/>
    </source>
</evidence>
<keyword evidence="6" id="KW-0812">Transmembrane</keyword>